<dbReference type="EMBL" id="JALJOQ010000046">
    <property type="protein sequence ID" value="KAK9805032.1"/>
    <property type="molecule type" value="Genomic_DNA"/>
</dbReference>
<dbReference type="InterPro" id="IPR002048">
    <property type="entry name" value="EF_hand_dom"/>
</dbReference>
<keyword evidence="4" id="KW-1185">Reference proteome</keyword>
<dbReference type="SMART" id="SM00054">
    <property type="entry name" value="EFh"/>
    <property type="match status" value="2"/>
</dbReference>
<proteinExistence type="predicted"/>
<dbReference type="Gene3D" id="1.10.238.10">
    <property type="entry name" value="EF-hand"/>
    <property type="match status" value="1"/>
</dbReference>
<dbReference type="InterPro" id="IPR018247">
    <property type="entry name" value="EF_Hand_1_Ca_BS"/>
</dbReference>
<dbReference type="Proteomes" id="UP001465755">
    <property type="component" value="Unassembled WGS sequence"/>
</dbReference>
<protein>
    <recommendedName>
        <fullName evidence="2">EF-hand domain-containing protein</fullName>
    </recommendedName>
</protein>
<comment type="caution">
    <text evidence="3">The sequence shown here is derived from an EMBL/GenBank/DDBJ whole genome shotgun (WGS) entry which is preliminary data.</text>
</comment>
<dbReference type="InterPro" id="IPR011992">
    <property type="entry name" value="EF-hand-dom_pair"/>
</dbReference>
<sequence length="246" mass="27371">MASNNGRRATEVFLNLNRVINFRESYHDKRYRCVLVGAYSKYNKLLGSSVFPDDSVGLKQVLHLQGVFRRMAGAPEAQYCWPVAFTRYMSEQPVHLASLTHHLFAYIDRRRMGCFDLEDLLKAVYPSATRADCKRMAGLAGEQPVSRPLSHRRSIEQQVVNIAKAFAACDSDGSGALDLAEFTEAMGELGGYDEDQAREIFLAADTDGSGLIELAEFLTWFKAEAAKLKDGKSTGVFQKVDFVVPA</sequence>
<organism evidence="3 4">
    <name type="scientific">Symbiochloris irregularis</name>
    <dbReference type="NCBI Taxonomy" id="706552"/>
    <lineage>
        <taxon>Eukaryota</taxon>
        <taxon>Viridiplantae</taxon>
        <taxon>Chlorophyta</taxon>
        <taxon>core chlorophytes</taxon>
        <taxon>Trebouxiophyceae</taxon>
        <taxon>Trebouxiales</taxon>
        <taxon>Trebouxiaceae</taxon>
        <taxon>Symbiochloris</taxon>
    </lineage>
</organism>
<evidence type="ECO:0000256" key="1">
    <source>
        <dbReference type="ARBA" id="ARBA00022837"/>
    </source>
</evidence>
<dbReference type="PROSITE" id="PS50222">
    <property type="entry name" value="EF_HAND_2"/>
    <property type="match status" value="2"/>
</dbReference>
<dbReference type="PROSITE" id="PS00018">
    <property type="entry name" value="EF_HAND_1"/>
    <property type="match status" value="1"/>
</dbReference>
<dbReference type="CDD" id="cd00051">
    <property type="entry name" value="EFh"/>
    <property type="match status" value="1"/>
</dbReference>
<dbReference type="GO" id="GO:0005509">
    <property type="term" value="F:calcium ion binding"/>
    <property type="evidence" value="ECO:0007669"/>
    <property type="project" value="InterPro"/>
</dbReference>
<gene>
    <name evidence="3" type="ORF">WJX73_004188</name>
</gene>
<dbReference type="SUPFAM" id="SSF47473">
    <property type="entry name" value="EF-hand"/>
    <property type="match status" value="1"/>
</dbReference>
<feature type="domain" description="EF-hand" evidence="2">
    <location>
        <begin position="192"/>
        <end position="227"/>
    </location>
</feature>
<evidence type="ECO:0000259" key="2">
    <source>
        <dbReference type="PROSITE" id="PS50222"/>
    </source>
</evidence>
<evidence type="ECO:0000313" key="4">
    <source>
        <dbReference type="Proteomes" id="UP001465755"/>
    </source>
</evidence>
<keyword evidence="1" id="KW-0106">Calcium</keyword>
<dbReference type="AlphaFoldDB" id="A0AAW1PAH8"/>
<accession>A0AAW1PAH8</accession>
<feature type="domain" description="EF-hand" evidence="2">
    <location>
        <begin position="157"/>
        <end position="191"/>
    </location>
</feature>
<dbReference type="Pfam" id="PF13499">
    <property type="entry name" value="EF-hand_7"/>
    <property type="match status" value="1"/>
</dbReference>
<name>A0AAW1PAH8_9CHLO</name>
<reference evidence="3 4" key="1">
    <citation type="journal article" date="2024" name="Nat. Commun.">
        <title>Phylogenomics reveals the evolutionary origins of lichenization in chlorophyte algae.</title>
        <authorList>
            <person name="Puginier C."/>
            <person name="Libourel C."/>
            <person name="Otte J."/>
            <person name="Skaloud P."/>
            <person name="Haon M."/>
            <person name="Grisel S."/>
            <person name="Petersen M."/>
            <person name="Berrin J.G."/>
            <person name="Delaux P.M."/>
            <person name="Dal Grande F."/>
            <person name="Keller J."/>
        </authorList>
    </citation>
    <scope>NUCLEOTIDE SEQUENCE [LARGE SCALE GENOMIC DNA]</scope>
    <source>
        <strain evidence="3 4">SAG 2036</strain>
    </source>
</reference>
<evidence type="ECO:0000313" key="3">
    <source>
        <dbReference type="EMBL" id="KAK9805032.1"/>
    </source>
</evidence>